<dbReference type="InterPro" id="IPR051310">
    <property type="entry name" value="MCP_chemotaxis"/>
</dbReference>
<protein>
    <submittedName>
        <fullName evidence="8">Methyl-accepting chemotaxis protein I (Serine chemoreceptor protein)</fullName>
    </submittedName>
</protein>
<dbReference type="InterPro" id="IPR004089">
    <property type="entry name" value="MCPsignal_dom"/>
</dbReference>
<evidence type="ECO:0000256" key="1">
    <source>
        <dbReference type="ARBA" id="ARBA00004370"/>
    </source>
</evidence>
<evidence type="ECO:0000256" key="4">
    <source>
        <dbReference type="PROSITE-ProRule" id="PRU00284"/>
    </source>
</evidence>
<accession>A0A0C4Y7H5</accession>
<feature type="transmembrane region" description="Helical" evidence="5">
    <location>
        <begin position="190"/>
        <end position="211"/>
    </location>
</feature>
<dbReference type="CDD" id="cd06225">
    <property type="entry name" value="HAMP"/>
    <property type="match status" value="1"/>
</dbReference>
<dbReference type="Pfam" id="PF12729">
    <property type="entry name" value="4HB_MCP_1"/>
    <property type="match status" value="1"/>
</dbReference>
<dbReference type="PANTHER" id="PTHR43531:SF14">
    <property type="entry name" value="METHYL-ACCEPTING CHEMOTAXIS PROTEIN I-RELATED"/>
    <property type="match status" value="1"/>
</dbReference>
<dbReference type="SMART" id="SM00304">
    <property type="entry name" value="HAMP"/>
    <property type="match status" value="1"/>
</dbReference>
<dbReference type="GO" id="GO:0005886">
    <property type="term" value="C:plasma membrane"/>
    <property type="evidence" value="ECO:0007669"/>
    <property type="project" value="TreeGrafter"/>
</dbReference>
<dbReference type="Gene3D" id="1.10.287.950">
    <property type="entry name" value="Methyl-accepting chemotaxis protein"/>
    <property type="match status" value="1"/>
</dbReference>
<evidence type="ECO:0000259" key="6">
    <source>
        <dbReference type="PROSITE" id="PS50111"/>
    </source>
</evidence>
<dbReference type="KEGG" id="cbw:RR42_m1577"/>
<dbReference type="Proteomes" id="UP000031843">
    <property type="component" value="Chromosome main"/>
</dbReference>
<reference evidence="8 9" key="1">
    <citation type="journal article" date="2015" name="Genome Announc.">
        <title>Complete Genome Sequence of Cupriavidus basilensis 4G11, Isolated from the Oak Ridge Field Research Center Site.</title>
        <authorList>
            <person name="Ray J."/>
            <person name="Waters R.J."/>
            <person name="Skerker J.M."/>
            <person name="Kuehl J.V."/>
            <person name="Price M.N."/>
            <person name="Huang J."/>
            <person name="Chakraborty R."/>
            <person name="Arkin A.P."/>
            <person name="Deutschbauer A."/>
        </authorList>
    </citation>
    <scope>NUCLEOTIDE SEQUENCE [LARGE SCALE GENOMIC DNA]</scope>
    <source>
        <strain evidence="8">4G11</strain>
    </source>
</reference>
<dbReference type="FunFam" id="1.10.287.950:FF:000001">
    <property type="entry name" value="Methyl-accepting chemotaxis sensory transducer"/>
    <property type="match status" value="1"/>
</dbReference>
<keyword evidence="2" id="KW-0488">Methylation</keyword>
<evidence type="ECO:0000313" key="9">
    <source>
        <dbReference type="Proteomes" id="UP000031843"/>
    </source>
</evidence>
<feature type="domain" description="HAMP" evidence="7">
    <location>
        <begin position="212"/>
        <end position="264"/>
    </location>
</feature>
<feature type="transmembrane region" description="Helical" evidence="5">
    <location>
        <begin position="12"/>
        <end position="32"/>
    </location>
</feature>
<evidence type="ECO:0000259" key="7">
    <source>
        <dbReference type="PROSITE" id="PS50885"/>
    </source>
</evidence>
<dbReference type="PANTHER" id="PTHR43531">
    <property type="entry name" value="PROTEIN ICFG"/>
    <property type="match status" value="1"/>
</dbReference>
<dbReference type="InterPro" id="IPR003660">
    <property type="entry name" value="HAMP_dom"/>
</dbReference>
<name>A0A0C4Y7H5_9BURK</name>
<keyword evidence="5" id="KW-0812">Transmembrane</keyword>
<dbReference type="Pfam" id="PF00672">
    <property type="entry name" value="HAMP"/>
    <property type="match status" value="1"/>
</dbReference>
<evidence type="ECO:0000313" key="8">
    <source>
        <dbReference type="EMBL" id="AJG18975.1"/>
    </source>
</evidence>
<dbReference type="InterPro" id="IPR047347">
    <property type="entry name" value="YvaQ-like_sensor"/>
</dbReference>
<keyword evidence="5" id="KW-0472">Membrane</keyword>
<dbReference type="GO" id="GO:0007165">
    <property type="term" value="P:signal transduction"/>
    <property type="evidence" value="ECO:0007669"/>
    <property type="project" value="UniProtKB-KW"/>
</dbReference>
<proteinExistence type="inferred from homology"/>
<organism evidence="8 9">
    <name type="scientific">Cupriavidus basilensis</name>
    <dbReference type="NCBI Taxonomy" id="68895"/>
    <lineage>
        <taxon>Bacteria</taxon>
        <taxon>Pseudomonadati</taxon>
        <taxon>Pseudomonadota</taxon>
        <taxon>Betaproteobacteria</taxon>
        <taxon>Burkholderiales</taxon>
        <taxon>Burkholderiaceae</taxon>
        <taxon>Cupriavidus</taxon>
    </lineage>
</organism>
<dbReference type="Pfam" id="PF00015">
    <property type="entry name" value="MCPsignal"/>
    <property type="match status" value="1"/>
</dbReference>
<dbReference type="InterPro" id="IPR024478">
    <property type="entry name" value="HlyB_4HB_MCP"/>
</dbReference>
<keyword evidence="5" id="KW-1133">Transmembrane helix</keyword>
<dbReference type="InterPro" id="IPR004090">
    <property type="entry name" value="Chemotax_Me-accpt_rcpt"/>
</dbReference>
<evidence type="ECO:0000256" key="3">
    <source>
        <dbReference type="ARBA" id="ARBA00029447"/>
    </source>
</evidence>
<sequence length="574" mass="60538">MNVNDMKISTRLTLGFGVLVLLIALMGGMSLVEVTSVENEFSVAMKDRYPKIAAATKIKEDMNLIARKSRNALIMSEPAEINGELDSAESLRKAVGEQWKELQAHIQTEKGKALLPKINESRAKFVALQTRFIDLARAGNLDAAKSLLLGELRPAQLDYFSHTDDLIKYLNTLMDESAQRASLAVDGLKAVIWATGTVALVVALLMGLWIIRAITVPLNKAVEISRAVASGDLSATFDAEGKSETAQLLRALKHMQASLIKVVSNVRRGAEAVATASAQIAQGNIELSSRTEEQASALEETASSMEQLSSTVKQNADNAKQANQLAVGASDVAVRGGNAVGLVVDTMKGINDSARQISDIIGVIDSIAFQTNILALNAAVEAARAGDQGRGFAVVAGEVRGLAQRSAGAAKEIKSLINASVERVQQGTTLVDQAGATMSEVVTSIRRVNDIMGEISAASAEQSAGVTQVGEAVSQMDQATQQNSALVEESAAAAESLRDDAQRLVQTVALFKLPNDMGSARPLSATATSQAVGSTSAATRSVAWPRAKTVEVTAPLSITADATPRTGVDDWQSF</sequence>
<dbReference type="PROSITE" id="PS50885">
    <property type="entry name" value="HAMP"/>
    <property type="match status" value="1"/>
</dbReference>
<keyword evidence="9" id="KW-1185">Reference proteome</keyword>
<comment type="similarity">
    <text evidence="3">Belongs to the methyl-accepting chemotaxis (MCP) protein family.</text>
</comment>
<comment type="subcellular location">
    <subcellularLocation>
        <location evidence="1">Membrane</location>
    </subcellularLocation>
</comment>
<gene>
    <name evidence="8" type="ORF">RR42_m1577</name>
</gene>
<dbReference type="EMBL" id="CP010536">
    <property type="protein sequence ID" value="AJG18975.1"/>
    <property type="molecule type" value="Genomic_DNA"/>
</dbReference>
<evidence type="ECO:0000256" key="2">
    <source>
        <dbReference type="ARBA" id="ARBA00022481"/>
    </source>
</evidence>
<keyword evidence="8" id="KW-0675">Receptor</keyword>
<dbReference type="SMART" id="SM00283">
    <property type="entry name" value="MA"/>
    <property type="match status" value="1"/>
</dbReference>
<dbReference type="GO" id="GO:0006935">
    <property type="term" value="P:chemotaxis"/>
    <property type="evidence" value="ECO:0007669"/>
    <property type="project" value="InterPro"/>
</dbReference>
<keyword evidence="4" id="KW-0807">Transducer</keyword>
<dbReference type="AlphaFoldDB" id="A0A0C4Y7H5"/>
<evidence type="ECO:0000256" key="5">
    <source>
        <dbReference type="SAM" id="Phobius"/>
    </source>
</evidence>
<dbReference type="PRINTS" id="PR00260">
    <property type="entry name" value="CHEMTRNSDUCR"/>
</dbReference>
<dbReference type="SUPFAM" id="SSF58104">
    <property type="entry name" value="Methyl-accepting chemotaxis protein (MCP) signaling domain"/>
    <property type="match status" value="1"/>
</dbReference>
<dbReference type="CDD" id="cd11386">
    <property type="entry name" value="MCP_signal"/>
    <property type="match status" value="1"/>
</dbReference>
<dbReference type="RefSeq" id="WP_052494514.1">
    <property type="nucleotide sequence ID" value="NZ_CP010536.1"/>
</dbReference>
<dbReference type="STRING" id="68895.RR42_m1577"/>
<dbReference type="GO" id="GO:0004888">
    <property type="term" value="F:transmembrane signaling receptor activity"/>
    <property type="evidence" value="ECO:0007669"/>
    <property type="project" value="InterPro"/>
</dbReference>
<dbReference type="PROSITE" id="PS50111">
    <property type="entry name" value="CHEMOTAXIS_TRANSDUC_2"/>
    <property type="match status" value="1"/>
</dbReference>
<feature type="domain" description="Methyl-accepting transducer" evidence="6">
    <location>
        <begin position="269"/>
        <end position="498"/>
    </location>
</feature>
<dbReference type="CDD" id="cd19411">
    <property type="entry name" value="MCP2201-like_sensor"/>
    <property type="match status" value="1"/>
</dbReference>